<proteinExistence type="predicted"/>
<reference evidence="1 2" key="1">
    <citation type="journal article" date="2019" name="Int. J. Syst. Evol. Microbiol.">
        <title>The Global Catalogue of Microorganisms (GCM) 10K type strain sequencing project: providing services to taxonomists for standard genome sequencing and annotation.</title>
        <authorList>
            <consortium name="The Broad Institute Genomics Platform"/>
            <consortium name="The Broad Institute Genome Sequencing Center for Infectious Disease"/>
            <person name="Wu L."/>
            <person name="Ma J."/>
        </authorList>
    </citation>
    <scope>NUCLEOTIDE SEQUENCE [LARGE SCALE GENOMIC DNA]</scope>
    <source>
        <strain evidence="1 2">JCM 15589</strain>
    </source>
</reference>
<dbReference type="RefSeq" id="WP_344245126.1">
    <property type="nucleotide sequence ID" value="NZ_BAAAPM010000002.1"/>
</dbReference>
<dbReference type="EMBL" id="BAAAPM010000002">
    <property type="protein sequence ID" value="GAA1710882.1"/>
    <property type="molecule type" value="Genomic_DNA"/>
</dbReference>
<organism evidence="1 2">
    <name type="scientific">Isoptericola hypogeus</name>
    <dbReference type="NCBI Taxonomy" id="300179"/>
    <lineage>
        <taxon>Bacteria</taxon>
        <taxon>Bacillati</taxon>
        <taxon>Actinomycetota</taxon>
        <taxon>Actinomycetes</taxon>
        <taxon>Micrococcales</taxon>
        <taxon>Promicromonosporaceae</taxon>
        <taxon>Isoptericola</taxon>
    </lineage>
</organism>
<dbReference type="Proteomes" id="UP001501138">
    <property type="component" value="Unassembled WGS sequence"/>
</dbReference>
<protein>
    <recommendedName>
        <fullName evidence="3">DUF4352 domain-containing protein</fullName>
    </recommendedName>
</protein>
<comment type="caution">
    <text evidence="1">The sequence shown here is derived from an EMBL/GenBank/DDBJ whole genome shotgun (WGS) entry which is preliminary data.</text>
</comment>
<evidence type="ECO:0000313" key="1">
    <source>
        <dbReference type="EMBL" id="GAA1710882.1"/>
    </source>
</evidence>
<sequence>MTSVTGADMPKGPLPRVGGISAALASVAVLVAACSGSPDVVVAEGSDRYPNLSATDWVTYADHVVVATVVTEREIPLSAEEEAAGEGSMDRHVTLSIDEVSWTSADPRHPAPAAEIDFPAWGWAVQDGEKIPMAGDDTPRLEIGHTYVLALVWEPAIDDPTTPIPARWVTLGADSVLPYEGGIGVGELEGARRSQPVSVSANDPNFSLEDELAGESVSALVGVLDAAEPGTRENYGPTTE</sequence>
<gene>
    <name evidence="1" type="ORF">GCM10009809_04060</name>
</gene>
<evidence type="ECO:0000313" key="2">
    <source>
        <dbReference type="Proteomes" id="UP001501138"/>
    </source>
</evidence>
<accession>A0ABN2ISP7</accession>
<name>A0ABN2ISP7_9MICO</name>
<evidence type="ECO:0008006" key="3">
    <source>
        <dbReference type="Google" id="ProtNLM"/>
    </source>
</evidence>
<keyword evidence="2" id="KW-1185">Reference proteome</keyword>